<accession>A0A1B0D894</accession>
<evidence type="ECO:0000313" key="2">
    <source>
        <dbReference type="EnsemblMetazoa" id="PPAI003767-PA"/>
    </source>
</evidence>
<dbReference type="Proteomes" id="UP000092462">
    <property type="component" value="Unassembled WGS sequence"/>
</dbReference>
<feature type="compositionally biased region" description="Acidic residues" evidence="1">
    <location>
        <begin position="173"/>
        <end position="193"/>
    </location>
</feature>
<dbReference type="EnsemblMetazoa" id="PPAI003767-RA">
    <property type="protein sequence ID" value="PPAI003767-PA"/>
    <property type="gene ID" value="PPAI003767"/>
</dbReference>
<keyword evidence="3" id="KW-1185">Reference proteome</keyword>
<dbReference type="PANTHER" id="PTHR45845:SF3">
    <property type="entry name" value="PURATROPHIN-1-LIKE, ISOFORM A"/>
    <property type="match status" value="1"/>
</dbReference>
<dbReference type="PANTHER" id="PTHR45845">
    <property type="entry name" value="RHO GUANINE NUCLEOTIDE EXCHANGE FACTOR-RELATED"/>
    <property type="match status" value="1"/>
</dbReference>
<organism evidence="2 3">
    <name type="scientific">Phlebotomus papatasi</name>
    <name type="common">Sandfly</name>
    <dbReference type="NCBI Taxonomy" id="29031"/>
    <lineage>
        <taxon>Eukaryota</taxon>
        <taxon>Metazoa</taxon>
        <taxon>Ecdysozoa</taxon>
        <taxon>Arthropoda</taxon>
        <taxon>Hexapoda</taxon>
        <taxon>Insecta</taxon>
        <taxon>Pterygota</taxon>
        <taxon>Neoptera</taxon>
        <taxon>Endopterygota</taxon>
        <taxon>Diptera</taxon>
        <taxon>Nematocera</taxon>
        <taxon>Psychodoidea</taxon>
        <taxon>Psychodidae</taxon>
        <taxon>Phlebotomus</taxon>
        <taxon>Phlebotomus</taxon>
    </lineage>
</organism>
<dbReference type="VEuPathDB" id="VectorBase:PPAI003767"/>
<proteinExistence type="predicted"/>
<evidence type="ECO:0000313" key="3">
    <source>
        <dbReference type="Proteomes" id="UP000092462"/>
    </source>
</evidence>
<feature type="region of interest" description="Disordered" evidence="1">
    <location>
        <begin position="165"/>
        <end position="201"/>
    </location>
</feature>
<dbReference type="VEuPathDB" id="VectorBase:PPAPM1_000494"/>
<evidence type="ECO:0000256" key="1">
    <source>
        <dbReference type="SAM" id="MobiDB-lite"/>
    </source>
</evidence>
<name>A0A1B0D894_PHLPP</name>
<reference evidence="2" key="1">
    <citation type="submission" date="2022-08" db="UniProtKB">
        <authorList>
            <consortium name="EnsemblMetazoa"/>
        </authorList>
    </citation>
    <scope>IDENTIFICATION</scope>
    <source>
        <strain evidence="2">Israel</strain>
    </source>
</reference>
<protein>
    <submittedName>
        <fullName evidence="2">Uncharacterized protein</fullName>
    </submittedName>
</protein>
<dbReference type="AlphaFoldDB" id="A0A1B0D894"/>
<dbReference type="InterPro" id="IPR052231">
    <property type="entry name" value="Rho_GEF_signaling-related"/>
</dbReference>
<dbReference type="EMBL" id="AJVK01027333">
    <property type="status" value="NOT_ANNOTATED_CDS"/>
    <property type="molecule type" value="Genomic_DNA"/>
</dbReference>
<sequence>MRNDGDESLHKYTQVPLESGDIIKDQEQDFEKFYFISMKHLAKGRDLHEATMEIENLKDSACLLKQSLRQFSEKLETTRERIEGAARLHHLLGLHLKEDDVQQEMQKLAEKIGDPGLIERCRDNAKARSKCENPIETSTPQRLPPAKTTPVSICDCWMDRMDPDTKQPLPLLAEEENEDRELSEEANLEEDEEEHSKLADSGLGGCDRCEGNDKLTRACSCQSFEDATLACVKSNNSDDLEEDCFESQKQHTDIPTPFQPNSHLHCHSSNLHLTELDEETGLDQKTQKYV</sequence>